<dbReference type="Gene3D" id="2.130.10.10">
    <property type="entry name" value="YVTN repeat-like/Quinoprotein amine dehydrogenase"/>
    <property type="match status" value="1"/>
</dbReference>
<dbReference type="RefSeq" id="WP_099876488.1">
    <property type="nucleotide sequence ID" value="NZ_CP024608.1"/>
</dbReference>
<dbReference type="Proteomes" id="UP000229897">
    <property type="component" value="Chromosome"/>
</dbReference>
<dbReference type="SUPFAM" id="SSF50939">
    <property type="entry name" value="Sialidases"/>
    <property type="match status" value="1"/>
</dbReference>
<dbReference type="InterPro" id="IPR036278">
    <property type="entry name" value="Sialidase_sf"/>
</dbReference>
<evidence type="ECO:0000313" key="3">
    <source>
        <dbReference type="Proteomes" id="UP000229897"/>
    </source>
</evidence>
<name>A0A2D2DMF8_9BURK</name>
<reference evidence="2" key="1">
    <citation type="submission" date="2017-10" db="EMBL/GenBank/DDBJ databases">
        <title>Massilia psychrophilum sp. nov., a novel purple-pigmented bacterium isolated from Tianshan glacier, Xinjiang Municipality, China.</title>
        <authorList>
            <person name="Wang H."/>
        </authorList>
    </citation>
    <scope>NUCLEOTIDE SEQUENCE [LARGE SCALE GENOMIC DNA]</scope>
    <source>
        <strain evidence="2">B2</strain>
    </source>
</reference>
<proteinExistence type="predicted"/>
<evidence type="ECO:0000313" key="2">
    <source>
        <dbReference type="EMBL" id="ATQ76131.1"/>
    </source>
</evidence>
<protein>
    <recommendedName>
        <fullName evidence="4">Glycosyl hydrolase</fullName>
    </recommendedName>
</protein>
<feature type="chain" id="PRO_5013628866" description="Glycosyl hydrolase" evidence="1">
    <location>
        <begin position="21"/>
        <end position="226"/>
    </location>
</feature>
<dbReference type="InterPro" id="IPR015943">
    <property type="entry name" value="WD40/YVTN_repeat-like_dom_sf"/>
</dbReference>
<organism evidence="2 3">
    <name type="scientific">Massilia violaceinigra</name>
    <dbReference type="NCBI Taxonomy" id="2045208"/>
    <lineage>
        <taxon>Bacteria</taxon>
        <taxon>Pseudomonadati</taxon>
        <taxon>Pseudomonadota</taxon>
        <taxon>Betaproteobacteria</taxon>
        <taxon>Burkholderiales</taxon>
        <taxon>Oxalobacteraceae</taxon>
        <taxon>Telluria group</taxon>
        <taxon>Massilia</taxon>
    </lineage>
</organism>
<keyword evidence="3" id="KW-1185">Reference proteome</keyword>
<sequence>MRLSALFVAGLCAAAGGVQASSCTFEEIHWARTSATGEILVRASFGTVRSLDHGKTWRDVTGKLADRSDTVAAGGGESIVYTGSDGVQYATRSTNHRRHLVRKAAAGAPWKRLELNYAGTAAPYNAVLVGAQQRTLYFIGGVDSQASPVRPNALYRASAGRAEKLVDLDEALAEGARAFFISDDGSMAYAGPNKLWVSFAAGANWINIDGQSLTKLPWTLCHKTRM</sequence>
<dbReference type="OrthoDB" id="9894844at2"/>
<dbReference type="KEGG" id="mass:CR152_17515"/>
<evidence type="ECO:0000256" key="1">
    <source>
        <dbReference type="SAM" id="SignalP"/>
    </source>
</evidence>
<keyword evidence="1" id="KW-0732">Signal</keyword>
<gene>
    <name evidence="2" type="ORF">CR152_17515</name>
</gene>
<feature type="signal peptide" evidence="1">
    <location>
        <begin position="1"/>
        <end position="20"/>
    </location>
</feature>
<accession>A0A2D2DMF8</accession>
<dbReference type="EMBL" id="CP024608">
    <property type="protein sequence ID" value="ATQ76131.1"/>
    <property type="molecule type" value="Genomic_DNA"/>
</dbReference>
<evidence type="ECO:0008006" key="4">
    <source>
        <dbReference type="Google" id="ProtNLM"/>
    </source>
</evidence>
<dbReference type="AlphaFoldDB" id="A0A2D2DMF8"/>